<reference evidence="2" key="1">
    <citation type="submission" date="2016-10" db="EMBL/GenBank/DDBJ databases">
        <authorList>
            <person name="Varghese N."/>
            <person name="Submissions S."/>
        </authorList>
    </citation>
    <scope>NUCLEOTIDE SEQUENCE [LARGE SCALE GENOMIC DNA]</scope>
    <source>
        <strain evidence="2">DSM 45245</strain>
    </source>
</reference>
<accession>A0A1H3NSC6</accession>
<dbReference type="Pfam" id="PF20120">
    <property type="entry name" value="DUF6510"/>
    <property type="match status" value="1"/>
</dbReference>
<name>A0A1H3NSC6_9ACTN</name>
<protein>
    <submittedName>
        <fullName evidence="1">Uncharacterized protein</fullName>
    </submittedName>
</protein>
<dbReference type="OrthoDB" id="165401at2"/>
<organism evidence="1 2">
    <name type="scientific">Micromonospora pattaloongensis</name>
    <dbReference type="NCBI Taxonomy" id="405436"/>
    <lineage>
        <taxon>Bacteria</taxon>
        <taxon>Bacillati</taxon>
        <taxon>Actinomycetota</taxon>
        <taxon>Actinomycetes</taxon>
        <taxon>Micromonosporales</taxon>
        <taxon>Micromonosporaceae</taxon>
        <taxon>Micromonospora</taxon>
    </lineage>
</organism>
<dbReference type="Proteomes" id="UP000242415">
    <property type="component" value="Unassembled WGS sequence"/>
</dbReference>
<evidence type="ECO:0000313" key="2">
    <source>
        <dbReference type="Proteomes" id="UP000242415"/>
    </source>
</evidence>
<dbReference type="RefSeq" id="WP_091556094.1">
    <property type="nucleotide sequence ID" value="NZ_FNPH01000004.1"/>
</dbReference>
<dbReference type="AlphaFoldDB" id="A0A1H3NSC6"/>
<dbReference type="EMBL" id="FNPH01000004">
    <property type="protein sequence ID" value="SDY91802.1"/>
    <property type="molecule type" value="Genomic_DNA"/>
</dbReference>
<gene>
    <name evidence="1" type="ORF">SAMN05444365_104135</name>
</gene>
<dbReference type="InterPro" id="IPR045423">
    <property type="entry name" value="DUF6510"/>
</dbReference>
<keyword evidence="2" id="KW-1185">Reference proteome</keyword>
<evidence type="ECO:0000313" key="1">
    <source>
        <dbReference type="EMBL" id="SDY91802.1"/>
    </source>
</evidence>
<dbReference type="STRING" id="405436.SAMN05444365_104135"/>
<proteinExistence type="predicted"/>
<sequence>MTQQYVDGNALAGPLQEIFAVDVTAASTRCVSCALTAPVASLTVYDHAPGLVARCPGCAEVVLRVVRGPESAWLDLRGTTCLCVPMPPQTAGG</sequence>